<keyword evidence="1" id="KW-0472">Membrane</keyword>
<evidence type="ECO:0000256" key="1">
    <source>
        <dbReference type="SAM" id="Phobius"/>
    </source>
</evidence>
<dbReference type="OrthoDB" id="9804637at2"/>
<dbReference type="InterPro" id="IPR009935">
    <property type="entry name" value="DUF1467"/>
</dbReference>
<protein>
    <submittedName>
        <fullName evidence="2">Uncharacterized protein</fullName>
    </submittedName>
</protein>
<dbReference type="Pfam" id="PF07330">
    <property type="entry name" value="DUF1467"/>
    <property type="match status" value="1"/>
</dbReference>
<gene>
    <name evidence="2" type="ORF">AWJ14_00130</name>
</gene>
<organism evidence="2 3">
    <name type="scientific">Hoeflea olei</name>
    <dbReference type="NCBI Taxonomy" id="1480615"/>
    <lineage>
        <taxon>Bacteria</taxon>
        <taxon>Pseudomonadati</taxon>
        <taxon>Pseudomonadota</taxon>
        <taxon>Alphaproteobacteria</taxon>
        <taxon>Hyphomicrobiales</taxon>
        <taxon>Rhizobiaceae</taxon>
        <taxon>Hoeflea</taxon>
    </lineage>
</organism>
<reference evidence="2 3" key="1">
    <citation type="submission" date="2015-12" db="EMBL/GenBank/DDBJ databases">
        <authorList>
            <person name="Shamseldin A."/>
            <person name="Moawad H."/>
            <person name="Abd El-Rahim W.M."/>
            <person name="Sadowsky M.J."/>
        </authorList>
    </citation>
    <scope>NUCLEOTIDE SEQUENCE [LARGE SCALE GENOMIC DNA]</scope>
    <source>
        <strain evidence="2 3">JC234</strain>
    </source>
</reference>
<dbReference type="STRING" id="1480615.AWJ14_00130"/>
<feature type="transmembrane region" description="Helical" evidence="1">
    <location>
        <begin position="7"/>
        <end position="26"/>
    </location>
</feature>
<feature type="transmembrane region" description="Helical" evidence="1">
    <location>
        <begin position="52"/>
        <end position="78"/>
    </location>
</feature>
<dbReference type="AlphaFoldDB" id="A0A1C1YZ28"/>
<keyword evidence="3" id="KW-1185">Reference proteome</keyword>
<sequence length="93" mass="10232">MGIGTGFAIYFIIWWVVLFTVLPFSARSQADEGEVTLGTTHSAPANFRFWPIFWRTTLISGAVFGLYLLVTVVGGYTLDDLIAITPDFKPAAN</sequence>
<name>A0A1C1YZ28_9HYPH</name>
<proteinExistence type="predicted"/>
<comment type="caution">
    <text evidence="2">The sequence shown here is derived from an EMBL/GenBank/DDBJ whole genome shotgun (WGS) entry which is preliminary data.</text>
</comment>
<keyword evidence="1" id="KW-1133">Transmembrane helix</keyword>
<dbReference type="EMBL" id="LQZT01000004">
    <property type="protein sequence ID" value="OCW58679.1"/>
    <property type="molecule type" value="Genomic_DNA"/>
</dbReference>
<dbReference type="RefSeq" id="WP_066175663.1">
    <property type="nucleotide sequence ID" value="NZ_LQZT01000004.1"/>
</dbReference>
<evidence type="ECO:0000313" key="3">
    <source>
        <dbReference type="Proteomes" id="UP000094795"/>
    </source>
</evidence>
<keyword evidence="1" id="KW-0812">Transmembrane</keyword>
<evidence type="ECO:0000313" key="2">
    <source>
        <dbReference type="EMBL" id="OCW58679.1"/>
    </source>
</evidence>
<accession>A0A1C1YZ28</accession>
<dbReference type="Proteomes" id="UP000094795">
    <property type="component" value="Unassembled WGS sequence"/>
</dbReference>